<comment type="caution">
    <text evidence="2">The sequence shown here is derived from an EMBL/GenBank/DDBJ whole genome shotgun (WGS) entry which is preliminary data.</text>
</comment>
<name>A0ABT9CBE6_9BACL</name>
<evidence type="ECO:0000313" key="2">
    <source>
        <dbReference type="EMBL" id="MDO7905307.1"/>
    </source>
</evidence>
<protein>
    <submittedName>
        <fullName evidence="2">Uncharacterized protein</fullName>
    </submittedName>
</protein>
<evidence type="ECO:0000313" key="3">
    <source>
        <dbReference type="Proteomes" id="UP001240171"/>
    </source>
</evidence>
<sequence length="87" mass="10624">MLRTRVKTYKHRIGKKKVLVVKVYQSARAKAKHGNALASNMLNIKIAKGKHKAKHRKHHHHFKPHRKHHYFKPHRKHHCKPRHHRYY</sequence>
<dbReference type="Proteomes" id="UP001240171">
    <property type="component" value="Unassembled WGS sequence"/>
</dbReference>
<dbReference type="EMBL" id="JAUQTB010000001">
    <property type="protein sequence ID" value="MDO7905307.1"/>
    <property type="molecule type" value="Genomic_DNA"/>
</dbReference>
<reference evidence="2 3" key="1">
    <citation type="submission" date="2023-07" db="EMBL/GenBank/DDBJ databases">
        <title>Paenibacillus sp. JX-17 nov. isolated from soil.</title>
        <authorList>
            <person name="Wan Y."/>
            <person name="Liu B."/>
        </authorList>
    </citation>
    <scope>NUCLEOTIDE SEQUENCE [LARGE SCALE GENOMIC DNA]</scope>
    <source>
        <strain evidence="2 3">JX-17</strain>
    </source>
</reference>
<dbReference type="RefSeq" id="WP_305022739.1">
    <property type="nucleotide sequence ID" value="NZ_JAUQTB010000001.1"/>
</dbReference>
<feature type="region of interest" description="Disordered" evidence="1">
    <location>
        <begin position="49"/>
        <end position="87"/>
    </location>
</feature>
<gene>
    <name evidence="2" type="ORF">Q5741_02625</name>
</gene>
<accession>A0ABT9CBE6</accession>
<proteinExistence type="predicted"/>
<evidence type="ECO:0000256" key="1">
    <source>
        <dbReference type="SAM" id="MobiDB-lite"/>
    </source>
</evidence>
<keyword evidence="3" id="KW-1185">Reference proteome</keyword>
<organism evidence="2 3">
    <name type="scientific">Paenibacillus lacisoli</name>
    <dbReference type="NCBI Taxonomy" id="3064525"/>
    <lineage>
        <taxon>Bacteria</taxon>
        <taxon>Bacillati</taxon>
        <taxon>Bacillota</taxon>
        <taxon>Bacilli</taxon>
        <taxon>Bacillales</taxon>
        <taxon>Paenibacillaceae</taxon>
        <taxon>Paenibacillus</taxon>
    </lineage>
</organism>